<reference evidence="2 3" key="1">
    <citation type="submission" date="2019-03" db="EMBL/GenBank/DDBJ databases">
        <title>Genomics of glacier-inhabiting Cryobacterium strains.</title>
        <authorList>
            <person name="Liu Q."/>
            <person name="Xin Y.-H."/>
        </authorList>
    </citation>
    <scope>NUCLEOTIDE SEQUENCE [LARGE SCALE GENOMIC DNA]</scope>
    <source>
        <strain evidence="2 3">TMT2-48-2</strain>
    </source>
</reference>
<name>A0A4R8XPS8_9MICO</name>
<feature type="transmembrane region" description="Helical" evidence="1">
    <location>
        <begin position="274"/>
        <end position="292"/>
    </location>
</feature>
<dbReference type="EMBL" id="SOGN01000041">
    <property type="protein sequence ID" value="TFC80389.1"/>
    <property type="molecule type" value="Genomic_DNA"/>
</dbReference>
<organism evidence="2 3">
    <name type="scientific">Cryobacterium cheniae</name>
    <dbReference type="NCBI Taxonomy" id="1259262"/>
    <lineage>
        <taxon>Bacteria</taxon>
        <taxon>Bacillati</taxon>
        <taxon>Actinomycetota</taxon>
        <taxon>Actinomycetes</taxon>
        <taxon>Micrococcales</taxon>
        <taxon>Microbacteriaceae</taxon>
        <taxon>Cryobacterium</taxon>
    </lineage>
</organism>
<gene>
    <name evidence="2" type="ORF">E3T23_08870</name>
</gene>
<feature type="transmembrane region" description="Helical" evidence="1">
    <location>
        <begin position="12"/>
        <end position="33"/>
    </location>
</feature>
<accession>A0A4R8XPS8</accession>
<feature type="transmembrane region" description="Helical" evidence="1">
    <location>
        <begin position="187"/>
        <end position="212"/>
    </location>
</feature>
<evidence type="ECO:0000256" key="1">
    <source>
        <dbReference type="SAM" id="Phobius"/>
    </source>
</evidence>
<feature type="transmembrane region" description="Helical" evidence="1">
    <location>
        <begin position="75"/>
        <end position="95"/>
    </location>
</feature>
<keyword evidence="1" id="KW-0812">Transmembrane</keyword>
<feature type="transmembrane region" description="Helical" evidence="1">
    <location>
        <begin position="157"/>
        <end position="175"/>
    </location>
</feature>
<protein>
    <submittedName>
        <fullName evidence="2">Uncharacterized protein</fullName>
    </submittedName>
</protein>
<comment type="caution">
    <text evidence="2">The sequence shown here is derived from an EMBL/GenBank/DDBJ whole genome shotgun (WGS) entry which is preliminary data.</text>
</comment>
<sequence>MLGDVWSNMVFHVALSTWVVAVLLGGSCVLLWFSTHVPAVQRRLVAQASTAAGLGLPHASAPMVRAAQVRRVRGFAVGAFLGVIVAVFFVYLLGADRGGPATVFLLGGFLIVGALGRAVASVAGEVKRTGVGERVAHGRRARLADYVPRWKRVGARIAVSLSLAVLGILVMLPVTRELQLAVFPERFSLAVVVSGLAVGALAAFEIGGRLLVARPQTTASERELAWDDALRSAAILDLVAAASLLGAFGAFFAVQEIAMALQGSGGGLASVEAVNVFAFAVLCAGTAASALTSSRRHTLRTLHADAAPRLVGPK</sequence>
<keyword evidence="1" id="KW-0472">Membrane</keyword>
<feature type="transmembrane region" description="Helical" evidence="1">
    <location>
        <begin position="233"/>
        <end position="254"/>
    </location>
</feature>
<proteinExistence type="predicted"/>
<feature type="transmembrane region" description="Helical" evidence="1">
    <location>
        <begin position="101"/>
        <end position="120"/>
    </location>
</feature>
<dbReference type="RefSeq" id="WP_134370019.1">
    <property type="nucleotide sequence ID" value="NZ_SOGN01000041.1"/>
</dbReference>
<dbReference type="OrthoDB" id="9964281at2"/>
<evidence type="ECO:0000313" key="2">
    <source>
        <dbReference type="EMBL" id="TFC80389.1"/>
    </source>
</evidence>
<dbReference type="Proteomes" id="UP000298433">
    <property type="component" value="Unassembled WGS sequence"/>
</dbReference>
<keyword evidence="1" id="KW-1133">Transmembrane helix</keyword>
<keyword evidence="3" id="KW-1185">Reference proteome</keyword>
<evidence type="ECO:0000313" key="3">
    <source>
        <dbReference type="Proteomes" id="UP000298433"/>
    </source>
</evidence>
<dbReference type="AlphaFoldDB" id="A0A4R8XPS8"/>